<name>A0A3P7J509_STRVU</name>
<sequence>MPISICDGEDSREQCCGSPCSELSDMEKRRINRQLFLAFPPEEARHSGQRMFIFLRGYDSLVGENIEERRAFPPEEARHSGQRMFVFLRGYDSLVGENIEERRVIWHHFVFLRFIFF</sequence>
<dbReference type="AlphaFoldDB" id="A0A3P7J509"/>
<accession>A0A3P7J509</accession>
<reference evidence="1 2" key="1">
    <citation type="submission" date="2018-11" db="EMBL/GenBank/DDBJ databases">
        <authorList>
            <consortium name="Pathogen Informatics"/>
        </authorList>
    </citation>
    <scope>NUCLEOTIDE SEQUENCE [LARGE SCALE GENOMIC DNA]</scope>
</reference>
<evidence type="ECO:0000313" key="1">
    <source>
        <dbReference type="EMBL" id="VDM80311.1"/>
    </source>
</evidence>
<organism evidence="1 2">
    <name type="scientific">Strongylus vulgaris</name>
    <name type="common">Blood worm</name>
    <dbReference type="NCBI Taxonomy" id="40348"/>
    <lineage>
        <taxon>Eukaryota</taxon>
        <taxon>Metazoa</taxon>
        <taxon>Ecdysozoa</taxon>
        <taxon>Nematoda</taxon>
        <taxon>Chromadorea</taxon>
        <taxon>Rhabditida</taxon>
        <taxon>Rhabditina</taxon>
        <taxon>Rhabditomorpha</taxon>
        <taxon>Strongyloidea</taxon>
        <taxon>Strongylidae</taxon>
        <taxon>Strongylus</taxon>
    </lineage>
</organism>
<dbReference type="EMBL" id="UYYB01108135">
    <property type="protein sequence ID" value="VDM80311.1"/>
    <property type="molecule type" value="Genomic_DNA"/>
</dbReference>
<dbReference type="OrthoDB" id="5828773at2759"/>
<keyword evidence="2" id="KW-1185">Reference proteome</keyword>
<dbReference type="Proteomes" id="UP000270094">
    <property type="component" value="Unassembled WGS sequence"/>
</dbReference>
<evidence type="ECO:0000313" key="2">
    <source>
        <dbReference type="Proteomes" id="UP000270094"/>
    </source>
</evidence>
<proteinExistence type="predicted"/>
<protein>
    <submittedName>
        <fullName evidence="1">Uncharacterized protein</fullName>
    </submittedName>
</protein>
<gene>
    <name evidence="1" type="ORF">SVUK_LOCUS15309</name>
</gene>